<dbReference type="EMBL" id="JRLX01000011">
    <property type="protein sequence ID" value="KGO86249.1"/>
    <property type="molecule type" value="Genomic_DNA"/>
</dbReference>
<comment type="caution">
    <text evidence="2">The sequence shown here is derived from an EMBL/GenBank/DDBJ whole genome shotgun (WGS) entry which is preliminary data.</text>
</comment>
<evidence type="ECO:0008006" key="4">
    <source>
        <dbReference type="Google" id="ProtNLM"/>
    </source>
</evidence>
<protein>
    <recommendedName>
        <fullName evidence="4">Sugar-binding protein</fullName>
    </recommendedName>
</protein>
<proteinExistence type="predicted"/>
<organism evidence="2 3">
    <name type="scientific">Flavobacterium rivuli WB 3.3-2 = DSM 21788</name>
    <dbReference type="NCBI Taxonomy" id="1121895"/>
    <lineage>
        <taxon>Bacteria</taxon>
        <taxon>Pseudomonadati</taxon>
        <taxon>Bacteroidota</taxon>
        <taxon>Flavobacteriia</taxon>
        <taxon>Flavobacteriales</taxon>
        <taxon>Flavobacteriaceae</taxon>
        <taxon>Flavobacterium</taxon>
    </lineage>
</organism>
<dbReference type="Proteomes" id="UP000030152">
    <property type="component" value="Unassembled WGS sequence"/>
</dbReference>
<evidence type="ECO:0000313" key="3">
    <source>
        <dbReference type="Proteomes" id="UP000030152"/>
    </source>
</evidence>
<evidence type="ECO:0000256" key="1">
    <source>
        <dbReference type="SAM" id="SignalP"/>
    </source>
</evidence>
<dbReference type="RefSeq" id="WP_020211840.1">
    <property type="nucleotide sequence ID" value="NZ_JRLX01000011.1"/>
</dbReference>
<sequence>MPYKILIIFLTCTCASVYAQKISTNKSLGFSCNAKRVVVDNGWGEIDLHVFDKKGRLTELSSNSNHSDVPFIAEGLYYKTEYFYNKKHLTELRSYFHDTLCDISKYDYEKDNIVHEVFFSADVSGLKKVREKKYCYERGKLKLIEEFQYYNDSSYFKTEYNYNNDMRLQTERIYVDNDTSLDNFKKLYTDRRFKKTEFWTNNTNGERLIESEDFTYNGNGSLIKHTYKSEDSDSAELFFYKKDIISHAEFYSDGKLEFEEFYDTRATITLKKRYDRHIDTAYKNTYNKIGDLILVEWFEHGRNHNKTIEYEYWD</sequence>
<keyword evidence="3" id="KW-1185">Reference proteome</keyword>
<name>A0A0A2M1X1_9FLAO</name>
<reference evidence="2 3" key="1">
    <citation type="submission" date="2013-09" db="EMBL/GenBank/DDBJ databases">
        <authorList>
            <person name="Zeng Z."/>
            <person name="Chen C."/>
        </authorList>
    </citation>
    <scope>NUCLEOTIDE SEQUENCE [LARGE SCALE GENOMIC DNA]</scope>
    <source>
        <strain evidence="2 3">WB 3.3-2</strain>
    </source>
</reference>
<dbReference type="STRING" id="1121895.GCA_000378485_00713"/>
<feature type="signal peptide" evidence="1">
    <location>
        <begin position="1"/>
        <end position="19"/>
    </location>
</feature>
<keyword evidence="1" id="KW-0732">Signal</keyword>
<gene>
    <name evidence="2" type="ORF">Q765_11750</name>
</gene>
<feature type="chain" id="PRO_5002002764" description="Sugar-binding protein" evidence="1">
    <location>
        <begin position="20"/>
        <end position="314"/>
    </location>
</feature>
<evidence type="ECO:0000313" key="2">
    <source>
        <dbReference type="EMBL" id="KGO86249.1"/>
    </source>
</evidence>
<accession>A0A0A2M1X1</accession>
<dbReference type="AlphaFoldDB" id="A0A0A2M1X1"/>